<feature type="transmembrane region" description="Helical" evidence="8">
    <location>
        <begin position="201"/>
        <end position="221"/>
    </location>
</feature>
<dbReference type="PANTHER" id="PTHR45711:SF6">
    <property type="entry name" value="CHLORIDE CHANNEL PROTEIN"/>
    <property type="match status" value="1"/>
</dbReference>
<feature type="transmembrane region" description="Helical" evidence="8">
    <location>
        <begin position="164"/>
        <end position="189"/>
    </location>
</feature>
<dbReference type="EMBL" id="RJUL01000001">
    <property type="protein sequence ID" value="ROQ30466.1"/>
    <property type="molecule type" value="Genomic_DNA"/>
</dbReference>
<feature type="transmembrane region" description="Helical" evidence="8">
    <location>
        <begin position="333"/>
        <end position="357"/>
    </location>
</feature>
<feature type="transmembrane region" description="Helical" evidence="8">
    <location>
        <begin position="241"/>
        <end position="264"/>
    </location>
</feature>
<dbReference type="Proteomes" id="UP000268033">
    <property type="component" value="Unassembled WGS sequence"/>
</dbReference>
<accession>A0A3N1Q0W5</accession>
<dbReference type="OrthoDB" id="9767361at2"/>
<feature type="transmembrane region" description="Helical" evidence="8">
    <location>
        <begin position="307"/>
        <end position="326"/>
    </location>
</feature>
<feature type="transmembrane region" description="Helical" evidence="8">
    <location>
        <begin position="276"/>
        <end position="295"/>
    </location>
</feature>
<dbReference type="Gene3D" id="1.10.3080.10">
    <property type="entry name" value="Clc chloride channel"/>
    <property type="match status" value="1"/>
</dbReference>
<gene>
    <name evidence="9" type="ORF">EDC28_101152</name>
</gene>
<protein>
    <submittedName>
        <fullName evidence="9">CIC family chloride channel protein</fullName>
    </submittedName>
</protein>
<keyword evidence="10" id="KW-1185">Reference proteome</keyword>
<dbReference type="STRING" id="584787.GCA_001247655_01746"/>
<dbReference type="CDD" id="cd01031">
    <property type="entry name" value="EriC"/>
    <property type="match status" value="1"/>
</dbReference>
<evidence type="ECO:0000313" key="9">
    <source>
        <dbReference type="EMBL" id="ROQ30466.1"/>
    </source>
</evidence>
<dbReference type="PRINTS" id="PR00762">
    <property type="entry name" value="CLCHANNEL"/>
</dbReference>
<evidence type="ECO:0000256" key="8">
    <source>
        <dbReference type="SAM" id="Phobius"/>
    </source>
</evidence>
<keyword evidence="6 8" id="KW-0472">Membrane</keyword>
<evidence type="ECO:0000256" key="2">
    <source>
        <dbReference type="ARBA" id="ARBA00022448"/>
    </source>
</evidence>
<evidence type="ECO:0000256" key="3">
    <source>
        <dbReference type="ARBA" id="ARBA00022692"/>
    </source>
</evidence>
<comment type="subcellular location">
    <subcellularLocation>
        <location evidence="1">Membrane</location>
        <topology evidence="1">Multi-pass membrane protein</topology>
    </subcellularLocation>
</comment>
<keyword evidence="3 8" id="KW-0812">Transmembrane</keyword>
<evidence type="ECO:0000256" key="5">
    <source>
        <dbReference type="ARBA" id="ARBA00023065"/>
    </source>
</evidence>
<dbReference type="GO" id="GO:0005886">
    <property type="term" value="C:plasma membrane"/>
    <property type="evidence" value="ECO:0007669"/>
    <property type="project" value="TreeGrafter"/>
</dbReference>
<proteinExistence type="predicted"/>
<keyword evidence="5" id="KW-0406">Ion transport</keyword>
<reference evidence="9 10" key="1">
    <citation type="submission" date="2018-11" db="EMBL/GenBank/DDBJ databases">
        <title>Genomic Encyclopedia of Type Strains, Phase IV (KMG-IV): sequencing the most valuable type-strain genomes for metagenomic binning, comparative biology and taxonomic classification.</title>
        <authorList>
            <person name="Goeker M."/>
        </authorList>
    </citation>
    <scope>NUCLEOTIDE SEQUENCE [LARGE SCALE GENOMIC DNA]</scope>
    <source>
        <strain evidence="9 10">DSM 21945</strain>
    </source>
</reference>
<keyword evidence="2" id="KW-0813">Transport</keyword>
<evidence type="ECO:0000256" key="6">
    <source>
        <dbReference type="ARBA" id="ARBA00023136"/>
    </source>
</evidence>
<dbReference type="GO" id="GO:0005247">
    <property type="term" value="F:voltage-gated chloride channel activity"/>
    <property type="evidence" value="ECO:0007669"/>
    <property type="project" value="TreeGrafter"/>
</dbReference>
<evidence type="ECO:0000256" key="7">
    <source>
        <dbReference type="ARBA" id="ARBA00023214"/>
    </source>
</evidence>
<name>A0A3N1Q0W5_9GAMM</name>
<dbReference type="Pfam" id="PF00654">
    <property type="entry name" value="Voltage_CLC"/>
    <property type="match status" value="1"/>
</dbReference>
<dbReference type="AlphaFoldDB" id="A0A3N1Q0W5"/>
<comment type="caution">
    <text evidence="9">The sequence shown here is derived from an EMBL/GenBank/DDBJ whole genome shotgun (WGS) entry which is preliminary data.</text>
</comment>
<dbReference type="NCBIfam" id="NF003640">
    <property type="entry name" value="PRK05277.1"/>
    <property type="match status" value="1"/>
</dbReference>
<organism evidence="9 10">
    <name type="scientific">Gallaecimonas pentaromativorans</name>
    <dbReference type="NCBI Taxonomy" id="584787"/>
    <lineage>
        <taxon>Bacteria</taxon>
        <taxon>Pseudomonadati</taxon>
        <taxon>Pseudomonadota</taxon>
        <taxon>Gammaproteobacteria</taxon>
        <taxon>Enterobacterales</taxon>
        <taxon>Gallaecimonadaceae</taxon>
        <taxon>Gallaecimonas</taxon>
    </lineage>
</organism>
<sequence>MQPKAQSSSLVRLFLAADKVPLWLLLLSALVGGIAGLLATGFQAGLHQVLAWRVEGISLWAQWGLPRWFLAMLSTALMTVLALWLTFKFSPEAAGSGIPEIEGALDNLRPVRWWRVLPVKLFGGFLAQGGGLVLGREGPTVQLGGAAGKMVGDLFKVSKDNAHALLAAGAAAGLSAAFNAPLAGVLFVIEEMRPQFRYGLISIKCVLIGTVVANVVCRAFLGQQASIEMPSYSAPDLNTLALYLLLGGLFGAFGILFNKGVVWTQDWYARYHQGQLGRRLVIGAILGAVLGLLTVYGPDLTGGGIEIIPAVTVGSFTVGTLLLLFIGRVVTTLLCFGSGAPGGIFAPMLALGTLFGMCFGSLSQSLLPGLDIQPGTFAIAGMGALFAATVRAPLTGIILVIEMTNNYLLILPLLITCLGATMVAQALGGKPLYGQLLARTLAAEARAKAQAQQMDTQKEAASA</sequence>
<keyword evidence="7" id="KW-0868">Chloride</keyword>
<dbReference type="InterPro" id="IPR001807">
    <property type="entry name" value="ClC"/>
</dbReference>
<feature type="transmembrane region" description="Helical" evidence="8">
    <location>
        <begin position="67"/>
        <end position="87"/>
    </location>
</feature>
<evidence type="ECO:0000313" key="10">
    <source>
        <dbReference type="Proteomes" id="UP000268033"/>
    </source>
</evidence>
<feature type="transmembrane region" description="Helical" evidence="8">
    <location>
        <begin position="20"/>
        <end position="46"/>
    </location>
</feature>
<feature type="transmembrane region" description="Helical" evidence="8">
    <location>
        <begin position="377"/>
        <end position="401"/>
    </location>
</feature>
<keyword evidence="4 8" id="KW-1133">Transmembrane helix</keyword>
<feature type="transmembrane region" description="Helical" evidence="8">
    <location>
        <begin position="408"/>
        <end position="427"/>
    </location>
</feature>
<dbReference type="PANTHER" id="PTHR45711">
    <property type="entry name" value="CHLORIDE CHANNEL PROTEIN"/>
    <property type="match status" value="1"/>
</dbReference>
<dbReference type="InterPro" id="IPR014743">
    <property type="entry name" value="Cl-channel_core"/>
</dbReference>
<evidence type="ECO:0000256" key="4">
    <source>
        <dbReference type="ARBA" id="ARBA00022989"/>
    </source>
</evidence>
<dbReference type="SUPFAM" id="SSF81340">
    <property type="entry name" value="Clc chloride channel"/>
    <property type="match status" value="1"/>
</dbReference>
<evidence type="ECO:0000256" key="1">
    <source>
        <dbReference type="ARBA" id="ARBA00004141"/>
    </source>
</evidence>
<dbReference type="RefSeq" id="WP_050657757.1">
    <property type="nucleotide sequence ID" value="NZ_JBLXAC010000022.1"/>
</dbReference>